<protein>
    <submittedName>
        <fullName evidence="7">DUF3516 domain-containing protein</fullName>
    </submittedName>
</protein>
<dbReference type="SUPFAM" id="SSF52540">
    <property type="entry name" value="P-loop containing nucleoside triphosphate hydrolases"/>
    <property type="match status" value="1"/>
</dbReference>
<keyword evidence="8" id="KW-1185">Reference proteome</keyword>
<evidence type="ECO:0000256" key="1">
    <source>
        <dbReference type="ARBA" id="ARBA00022741"/>
    </source>
</evidence>
<keyword evidence="1" id="KW-0547">Nucleotide-binding</keyword>
<dbReference type="Gene3D" id="3.40.50.300">
    <property type="entry name" value="P-loop containing nucleotide triphosphate hydrolases"/>
    <property type="match status" value="2"/>
</dbReference>
<dbReference type="InterPro" id="IPR014001">
    <property type="entry name" value="Helicase_ATP-bd"/>
</dbReference>
<dbReference type="SMART" id="SM00490">
    <property type="entry name" value="HELICc"/>
    <property type="match status" value="1"/>
</dbReference>
<dbReference type="GO" id="GO:0003676">
    <property type="term" value="F:nucleic acid binding"/>
    <property type="evidence" value="ECO:0007669"/>
    <property type="project" value="InterPro"/>
</dbReference>
<dbReference type="EMBL" id="RDBF01000004">
    <property type="protein sequence ID" value="RLV56358.1"/>
    <property type="molecule type" value="Genomic_DNA"/>
</dbReference>
<dbReference type="GO" id="GO:0005524">
    <property type="term" value="F:ATP binding"/>
    <property type="evidence" value="ECO:0007669"/>
    <property type="project" value="UniProtKB-KW"/>
</dbReference>
<evidence type="ECO:0000256" key="2">
    <source>
        <dbReference type="ARBA" id="ARBA00022801"/>
    </source>
</evidence>
<sequence length="828" mass="90814">MRLTDVLPERGDEDAVYEAIGTWVESRGLTLYPAQDEAILELVSGSNVVLATPTGSGKSLVATAAMAAALARGECAVYTAPIKALVSEKFFDLCEIFGADDVGMVTGDAAVNADAPIICATAEVLANMALREGAEADIGLVVMDEFHYYADPDRGWAWQVPLIELPRAQFLLMSATLGDTTRLQADLTRRTGRATQVVSSAERPVPLVSEYVTTPIQETIEQLVTTGQAPVYVVHFTQASALERAQALTSVKVASREERDAIAEALGAFRFRSGFGKTLSRLVRMGIGVHHAGMLPRYRRLVERLAQQGLLKVVCGTDTLGVGINVPIRTVLFSGLGKFDGTRQRTLQVREFQQIAGRAGRAGFDTVGHVAVEAPEHEIENLKALAKAGDDPKKRRKVVRKKPPEGFVSWNEQAFERLVHGTPEPLVSRMRMSHSMVLDLLARPGDTEAAIERLIAECDESEDGKERLRREAAAIIEALLAGGVVERADEGLALTVELPENFALNQPLSPFAVACLELLDRESPTYALDVVSVIEATLEDPRPVISAQRFRARGEVVAELKADGVEYEERMELLEDVEHPQPLRDLLESAYETYRAGHPWVGEHELRPKSVVRDMAERAMTFAELIADYGLARSEGVVLRYLSDAYRALVRTVPPSYVDEELSDLVAWLGELVRQTDSSLLDEWEQLIAGGDDPEAVRPLAEGADTPRPVTRNERAFRVLVRNAAFRRVELAALKRWEALADLDPDIDWAEAMGEYFEEYADLGTGPEARGPAFFTVEIGQESWRVRQTFDDPEGDHDWGFSAEVDLAASDEAGEAVLRVTSVGPYGS</sequence>
<dbReference type="Pfam" id="PF12029">
    <property type="entry name" value="DUF3516"/>
    <property type="match status" value="1"/>
</dbReference>
<feature type="domain" description="Helicase C-terminal" evidence="6">
    <location>
        <begin position="219"/>
        <end position="404"/>
    </location>
</feature>
<dbReference type="PROSITE" id="PS51192">
    <property type="entry name" value="HELICASE_ATP_BIND_1"/>
    <property type="match status" value="1"/>
</dbReference>
<dbReference type="Pfam" id="PF00270">
    <property type="entry name" value="DEAD"/>
    <property type="match status" value="1"/>
</dbReference>
<accession>A0A3L8PPI8</accession>
<dbReference type="SMART" id="SM00487">
    <property type="entry name" value="DEXDc"/>
    <property type="match status" value="1"/>
</dbReference>
<evidence type="ECO:0000313" key="8">
    <source>
        <dbReference type="Proteomes" id="UP000282515"/>
    </source>
</evidence>
<organism evidence="7 8">
    <name type="scientific">Aeromicrobium phragmitis</name>
    <dbReference type="NCBI Taxonomy" id="2478914"/>
    <lineage>
        <taxon>Bacteria</taxon>
        <taxon>Bacillati</taxon>
        <taxon>Actinomycetota</taxon>
        <taxon>Actinomycetes</taxon>
        <taxon>Propionibacteriales</taxon>
        <taxon>Nocardioidaceae</taxon>
        <taxon>Aeromicrobium</taxon>
    </lineage>
</organism>
<comment type="caution">
    <text evidence="7">The sequence shown here is derived from an EMBL/GenBank/DDBJ whole genome shotgun (WGS) entry which is preliminary data.</text>
</comment>
<dbReference type="InterPro" id="IPR011545">
    <property type="entry name" value="DEAD/DEAH_box_helicase_dom"/>
</dbReference>
<dbReference type="PANTHER" id="PTHR12131:SF1">
    <property type="entry name" value="ATP-DEPENDENT RNA HELICASE SUPV3L1, MITOCHONDRIAL-RELATED"/>
    <property type="match status" value="1"/>
</dbReference>
<dbReference type="Proteomes" id="UP000282515">
    <property type="component" value="Unassembled WGS sequence"/>
</dbReference>
<dbReference type="PROSITE" id="PS51194">
    <property type="entry name" value="HELICASE_CTER"/>
    <property type="match status" value="1"/>
</dbReference>
<evidence type="ECO:0000256" key="4">
    <source>
        <dbReference type="ARBA" id="ARBA00022840"/>
    </source>
</evidence>
<keyword evidence="4" id="KW-0067">ATP-binding</keyword>
<evidence type="ECO:0000256" key="3">
    <source>
        <dbReference type="ARBA" id="ARBA00022806"/>
    </source>
</evidence>
<dbReference type="CDD" id="cd17921">
    <property type="entry name" value="DEXHc_Ski2"/>
    <property type="match status" value="1"/>
</dbReference>
<dbReference type="GO" id="GO:0016787">
    <property type="term" value="F:hydrolase activity"/>
    <property type="evidence" value="ECO:0007669"/>
    <property type="project" value="UniProtKB-KW"/>
</dbReference>
<dbReference type="OrthoDB" id="3229913at2"/>
<gene>
    <name evidence="7" type="ORF">D9V41_07090</name>
</gene>
<keyword evidence="2" id="KW-0378">Hydrolase</keyword>
<evidence type="ECO:0000313" key="7">
    <source>
        <dbReference type="EMBL" id="RLV56358.1"/>
    </source>
</evidence>
<name>A0A3L8PPI8_9ACTN</name>
<dbReference type="InterPro" id="IPR021904">
    <property type="entry name" value="DUF3516"/>
</dbReference>
<proteinExistence type="predicted"/>
<dbReference type="InterPro" id="IPR050699">
    <property type="entry name" value="RNA-DNA_Helicase"/>
</dbReference>
<dbReference type="InterPro" id="IPR001650">
    <property type="entry name" value="Helicase_C-like"/>
</dbReference>
<keyword evidence="3" id="KW-0347">Helicase</keyword>
<feature type="domain" description="Helicase ATP-binding" evidence="5">
    <location>
        <begin position="39"/>
        <end position="195"/>
    </location>
</feature>
<dbReference type="PANTHER" id="PTHR12131">
    <property type="entry name" value="ATP-DEPENDENT RNA AND DNA HELICASE"/>
    <property type="match status" value="1"/>
</dbReference>
<evidence type="ECO:0000259" key="5">
    <source>
        <dbReference type="PROSITE" id="PS51192"/>
    </source>
</evidence>
<dbReference type="GO" id="GO:0004386">
    <property type="term" value="F:helicase activity"/>
    <property type="evidence" value="ECO:0007669"/>
    <property type="project" value="UniProtKB-KW"/>
</dbReference>
<dbReference type="AlphaFoldDB" id="A0A3L8PPI8"/>
<dbReference type="Pfam" id="PF00271">
    <property type="entry name" value="Helicase_C"/>
    <property type="match status" value="1"/>
</dbReference>
<dbReference type="InterPro" id="IPR027417">
    <property type="entry name" value="P-loop_NTPase"/>
</dbReference>
<reference evidence="7 8" key="1">
    <citation type="submission" date="2018-10" db="EMBL/GenBank/DDBJ databases">
        <title>Aeromicrobium sp. 9W16Y-2 whole genome shotgun sequence.</title>
        <authorList>
            <person name="Li F."/>
        </authorList>
    </citation>
    <scope>NUCLEOTIDE SEQUENCE [LARGE SCALE GENOMIC DNA]</scope>
    <source>
        <strain evidence="7 8">9W16Y-2</strain>
    </source>
</reference>
<dbReference type="RefSeq" id="WP_121794016.1">
    <property type="nucleotide sequence ID" value="NZ_RDBF01000004.1"/>
</dbReference>
<evidence type="ECO:0000259" key="6">
    <source>
        <dbReference type="PROSITE" id="PS51194"/>
    </source>
</evidence>